<keyword evidence="2 6" id="KW-0808">Transferase</keyword>
<evidence type="ECO:0000256" key="5">
    <source>
        <dbReference type="ARBA" id="ARBA00049303"/>
    </source>
</evidence>
<proteinExistence type="predicted"/>
<dbReference type="Gene3D" id="2.70.160.11">
    <property type="entry name" value="Hnrnp arginine n-methyltransferase1"/>
    <property type="match status" value="1"/>
</dbReference>
<evidence type="ECO:0000256" key="3">
    <source>
        <dbReference type="ARBA" id="ARBA00022691"/>
    </source>
</evidence>
<dbReference type="Gene3D" id="3.40.50.150">
    <property type="entry name" value="Vaccinia Virus protein VP39"/>
    <property type="match status" value="1"/>
</dbReference>
<comment type="caution">
    <text evidence="9">The sequence shown here is derived from an EMBL/GenBank/DDBJ whole genome shotgun (WGS) entry which is preliminary data.</text>
</comment>
<feature type="region of interest" description="Disordered" evidence="7">
    <location>
        <begin position="1"/>
        <end position="39"/>
    </location>
</feature>
<reference evidence="9" key="1">
    <citation type="submission" date="2020-03" db="EMBL/GenBank/DDBJ databases">
        <title>A high-quality chromosome-level genome assembly of a woody plant with both climbing and erect habits, Rhamnella rubrinervis.</title>
        <authorList>
            <person name="Lu Z."/>
            <person name="Yang Y."/>
            <person name="Zhu X."/>
            <person name="Sun Y."/>
        </authorList>
    </citation>
    <scope>NUCLEOTIDE SEQUENCE</scope>
    <source>
        <strain evidence="9">BYM</strain>
        <tissue evidence="9">Leaf</tissue>
    </source>
</reference>
<comment type="catalytic activity">
    <reaction evidence="5">
        <text>L-arginyl-[protein] + S-adenosyl-L-methionine = N(omega)-methyl-L-arginyl-[protein] + S-adenosyl-L-homocysteine + H(+)</text>
        <dbReference type="Rhea" id="RHEA:48100"/>
        <dbReference type="Rhea" id="RHEA-COMP:10532"/>
        <dbReference type="Rhea" id="RHEA-COMP:11990"/>
        <dbReference type="ChEBI" id="CHEBI:15378"/>
        <dbReference type="ChEBI" id="CHEBI:29965"/>
        <dbReference type="ChEBI" id="CHEBI:57856"/>
        <dbReference type="ChEBI" id="CHEBI:59789"/>
        <dbReference type="ChEBI" id="CHEBI:65280"/>
    </reaction>
    <physiologicalReaction direction="left-to-right" evidence="5">
        <dbReference type="Rhea" id="RHEA:48101"/>
    </physiologicalReaction>
</comment>
<dbReference type="AlphaFoldDB" id="A0A8K0DSA6"/>
<accession>A0A8K0DSA6</accession>
<dbReference type="GO" id="GO:0035242">
    <property type="term" value="F:protein-arginine omega-N asymmetric methyltransferase activity"/>
    <property type="evidence" value="ECO:0007669"/>
    <property type="project" value="UniProtKB-EC"/>
</dbReference>
<dbReference type="PANTHER" id="PTHR11006:SF89">
    <property type="entry name" value="PROTEIN ARGININE N-METHYLTRANSFERASE 3-RELATED"/>
    <property type="match status" value="1"/>
</dbReference>
<dbReference type="PANTHER" id="PTHR11006">
    <property type="entry name" value="PROTEIN ARGININE N-METHYLTRANSFERASE"/>
    <property type="match status" value="1"/>
</dbReference>
<dbReference type="InterPro" id="IPR025799">
    <property type="entry name" value="Arg_MeTrfase"/>
</dbReference>
<protein>
    <recommendedName>
        <fullName evidence="8">C2H2-type domain-containing protein</fullName>
    </recommendedName>
</protein>
<dbReference type="InterPro" id="IPR013087">
    <property type="entry name" value="Znf_C2H2_type"/>
</dbReference>
<keyword evidence="10" id="KW-1185">Reference proteome</keyword>
<keyword evidence="1 6" id="KW-0489">Methyltransferase</keyword>
<dbReference type="GO" id="GO:0005634">
    <property type="term" value="C:nucleus"/>
    <property type="evidence" value="ECO:0007669"/>
    <property type="project" value="TreeGrafter"/>
</dbReference>
<sequence>MAEKYTEEDEALSLEEFEDEEDDKLQDWDDWEDEEEDGSDSNFVCLFCDSRYSSSDALFDHCNSSHRFDFLHIKRSLGLDFYGCFKLINYVRSQVSQNRCWSCGLTFQSNQDLQNHLHETESLKDIQSHWDSDVYLKPLLQDDSLLYSFGDDEEAEDDYATAVEKEELMNDFRKFENISINNDIHGENFAVNFHSCDGNASKDVTTASIEFFNTGSSSGNITVNGMISSERGGLSEKMTNDKQLRTYIPKLVAKDIKIVNEDYFGSYSSFGIHREMISDKVRMDAYRNAILKNPSLLKSAVVMDVGCGTGVLSLFAAQAGASRVIAVEASEKMAAVATQIAKDNGLLRKKDPKNGTRHSNEVVEVVQSMVEDLDKCIHIQPHSVDILLSEWMGYCLLYESMLSSVLFARDQWLKPGGAILPDTATIFAAGFGKGCTSLPFWENVYGLDMSCVGKELVEDAAKIPIVDVVDDHDLVTRAAVLQTFDLMTMTQDEMDFTATVGLEPNLFSTAGNSNDLVSKTTWCYGVVLWFETSFTSRFCKEMPTILSTSPSNPKTHWSQTILTFQEPIAIASEKLSADRSAAVGTDACPASRIHLRISIARASQHRSIDISLETTGVGPDGRKHSWPVQLFNLR</sequence>
<dbReference type="EMBL" id="VOIH02000011">
    <property type="protein sequence ID" value="KAF3434258.1"/>
    <property type="molecule type" value="Genomic_DNA"/>
</dbReference>
<dbReference type="Pfam" id="PF22528">
    <property type="entry name" value="PRMT_C"/>
    <property type="match status" value="1"/>
</dbReference>
<feature type="domain" description="C2H2-type" evidence="8">
    <location>
        <begin position="45"/>
        <end position="66"/>
    </location>
</feature>
<evidence type="ECO:0000259" key="8">
    <source>
        <dbReference type="PROSITE" id="PS00028"/>
    </source>
</evidence>
<name>A0A8K0DSA6_9ROSA</name>
<keyword evidence="3 6" id="KW-0949">S-adenosyl-L-methionine</keyword>
<dbReference type="InterPro" id="IPR029063">
    <property type="entry name" value="SAM-dependent_MTases_sf"/>
</dbReference>
<dbReference type="CDD" id="cd02440">
    <property type="entry name" value="AdoMet_MTases"/>
    <property type="match status" value="1"/>
</dbReference>
<dbReference type="Pfam" id="PF12756">
    <property type="entry name" value="zf-C2H2_2"/>
    <property type="match status" value="1"/>
</dbReference>
<dbReference type="FunFam" id="3.40.50.150:FF:000016">
    <property type="entry name" value="Protein arginine N-methyltransferase 6"/>
    <property type="match status" value="1"/>
</dbReference>
<dbReference type="GO" id="GO:0042054">
    <property type="term" value="F:histone methyltransferase activity"/>
    <property type="evidence" value="ECO:0007669"/>
    <property type="project" value="TreeGrafter"/>
</dbReference>
<dbReference type="SUPFAM" id="SSF53335">
    <property type="entry name" value="S-adenosyl-L-methionine-dependent methyltransferases"/>
    <property type="match status" value="1"/>
</dbReference>
<evidence type="ECO:0000256" key="7">
    <source>
        <dbReference type="SAM" id="MobiDB-lite"/>
    </source>
</evidence>
<dbReference type="InterPro" id="IPR055135">
    <property type="entry name" value="PRMT_dom"/>
</dbReference>
<evidence type="ECO:0000313" key="10">
    <source>
        <dbReference type="Proteomes" id="UP000796880"/>
    </source>
</evidence>
<comment type="catalytic activity">
    <reaction evidence="4">
        <text>L-arginyl-[protein] + 2 S-adenosyl-L-methionine = N(omega),N(omega)-dimethyl-L-arginyl-[protein] + 2 S-adenosyl-L-homocysteine + 2 H(+)</text>
        <dbReference type="Rhea" id="RHEA:48096"/>
        <dbReference type="Rhea" id="RHEA-COMP:10532"/>
        <dbReference type="Rhea" id="RHEA-COMP:11991"/>
        <dbReference type="ChEBI" id="CHEBI:15378"/>
        <dbReference type="ChEBI" id="CHEBI:29965"/>
        <dbReference type="ChEBI" id="CHEBI:57856"/>
        <dbReference type="ChEBI" id="CHEBI:59789"/>
        <dbReference type="ChEBI" id="CHEBI:61897"/>
        <dbReference type="EC" id="2.1.1.319"/>
    </reaction>
    <physiologicalReaction direction="left-to-right" evidence="4">
        <dbReference type="Rhea" id="RHEA:48097"/>
    </physiologicalReaction>
</comment>
<evidence type="ECO:0000256" key="2">
    <source>
        <dbReference type="ARBA" id="ARBA00022679"/>
    </source>
</evidence>
<dbReference type="InterPro" id="IPR036236">
    <property type="entry name" value="Znf_C2H2_sf"/>
</dbReference>
<evidence type="ECO:0000256" key="1">
    <source>
        <dbReference type="ARBA" id="ARBA00022603"/>
    </source>
</evidence>
<dbReference type="OrthoDB" id="7848332at2759"/>
<dbReference type="PROSITE" id="PS51678">
    <property type="entry name" value="SAM_MT_PRMT"/>
    <property type="match status" value="1"/>
</dbReference>
<dbReference type="SUPFAM" id="SSF57667">
    <property type="entry name" value="beta-beta-alpha zinc fingers"/>
    <property type="match status" value="1"/>
</dbReference>
<organism evidence="9 10">
    <name type="scientific">Rhamnella rubrinervis</name>
    <dbReference type="NCBI Taxonomy" id="2594499"/>
    <lineage>
        <taxon>Eukaryota</taxon>
        <taxon>Viridiplantae</taxon>
        <taxon>Streptophyta</taxon>
        <taxon>Embryophyta</taxon>
        <taxon>Tracheophyta</taxon>
        <taxon>Spermatophyta</taxon>
        <taxon>Magnoliopsida</taxon>
        <taxon>eudicotyledons</taxon>
        <taxon>Gunneridae</taxon>
        <taxon>Pentapetalae</taxon>
        <taxon>rosids</taxon>
        <taxon>fabids</taxon>
        <taxon>Rosales</taxon>
        <taxon>Rhamnaceae</taxon>
        <taxon>rhamnoid group</taxon>
        <taxon>Rhamneae</taxon>
        <taxon>Rhamnella</taxon>
    </lineage>
</organism>
<evidence type="ECO:0000313" key="9">
    <source>
        <dbReference type="EMBL" id="KAF3434258.1"/>
    </source>
</evidence>
<evidence type="ECO:0000256" key="4">
    <source>
        <dbReference type="ARBA" id="ARBA00047384"/>
    </source>
</evidence>
<gene>
    <name evidence="9" type="ORF">FNV43_RR25361</name>
</gene>
<dbReference type="Pfam" id="PF13649">
    <property type="entry name" value="Methyltransf_25"/>
    <property type="match status" value="1"/>
</dbReference>
<dbReference type="PROSITE" id="PS00028">
    <property type="entry name" value="ZINC_FINGER_C2H2_1"/>
    <property type="match status" value="1"/>
</dbReference>
<dbReference type="GO" id="GO:0032259">
    <property type="term" value="P:methylation"/>
    <property type="evidence" value="ECO:0007669"/>
    <property type="project" value="UniProtKB-KW"/>
</dbReference>
<dbReference type="InterPro" id="IPR041698">
    <property type="entry name" value="Methyltransf_25"/>
</dbReference>
<evidence type="ECO:0000256" key="6">
    <source>
        <dbReference type="PROSITE-ProRule" id="PRU01015"/>
    </source>
</evidence>
<dbReference type="InterPro" id="IPR041661">
    <property type="entry name" value="ZN622/Rei1/Reh1_Znf-C2H2"/>
</dbReference>
<dbReference type="Proteomes" id="UP000796880">
    <property type="component" value="Unassembled WGS sequence"/>
</dbReference>